<feature type="transmembrane region" description="Helical" evidence="5">
    <location>
        <begin position="166"/>
        <end position="187"/>
    </location>
</feature>
<dbReference type="AlphaFoldDB" id="A0AA46SXE4"/>
<dbReference type="Proteomes" id="UP001164392">
    <property type="component" value="Chromosome"/>
</dbReference>
<comment type="cofactor">
    <cofactor evidence="1">
        <name>Mg(2+)</name>
        <dbReference type="ChEBI" id="CHEBI:18420"/>
    </cofactor>
</comment>
<keyword evidence="6" id="KW-0732">Signal</keyword>
<dbReference type="NCBIfam" id="TIGR00254">
    <property type="entry name" value="GGDEF"/>
    <property type="match status" value="1"/>
</dbReference>
<evidence type="ECO:0000256" key="1">
    <source>
        <dbReference type="ARBA" id="ARBA00001946"/>
    </source>
</evidence>
<reference evidence="8" key="1">
    <citation type="submission" date="2022-06" db="EMBL/GenBank/DDBJ databases">
        <title>Dynamics of rice microbiomes reveals core vertical transmitted seed endophytes.</title>
        <authorList>
            <person name="Liao K."/>
            <person name="Zhang X."/>
        </authorList>
    </citation>
    <scope>NUCLEOTIDE SEQUENCE</scope>
    <source>
        <strain evidence="8">JR3-14</strain>
    </source>
</reference>
<dbReference type="InterPro" id="IPR050469">
    <property type="entry name" value="Diguanylate_Cyclase"/>
</dbReference>
<evidence type="ECO:0000313" key="8">
    <source>
        <dbReference type="EMBL" id="UYK90348.1"/>
    </source>
</evidence>
<dbReference type="PANTHER" id="PTHR45138">
    <property type="entry name" value="REGULATORY COMPONENTS OF SENSORY TRANSDUCTION SYSTEM"/>
    <property type="match status" value="1"/>
</dbReference>
<feature type="transmembrane region" description="Helical" evidence="5">
    <location>
        <begin position="194"/>
        <end position="211"/>
    </location>
</feature>
<dbReference type="EMBL" id="CP099534">
    <property type="protein sequence ID" value="UYK90348.1"/>
    <property type="molecule type" value="Genomic_DNA"/>
</dbReference>
<dbReference type="InterPro" id="IPR011623">
    <property type="entry name" value="7TMR_DISM_rcpt_extracell_dom1"/>
</dbReference>
<dbReference type="RefSeq" id="WP_267093893.1">
    <property type="nucleotide sequence ID" value="NZ_CP099534.1"/>
</dbReference>
<evidence type="ECO:0000313" key="9">
    <source>
        <dbReference type="Proteomes" id="UP001164392"/>
    </source>
</evidence>
<dbReference type="EC" id="2.7.7.65" evidence="2"/>
<dbReference type="GO" id="GO:0005886">
    <property type="term" value="C:plasma membrane"/>
    <property type="evidence" value="ECO:0007669"/>
    <property type="project" value="TreeGrafter"/>
</dbReference>
<evidence type="ECO:0000256" key="6">
    <source>
        <dbReference type="SAM" id="SignalP"/>
    </source>
</evidence>
<feature type="compositionally biased region" description="Polar residues" evidence="4">
    <location>
        <begin position="545"/>
        <end position="561"/>
    </location>
</feature>
<sequence length="561" mass="60997">MKRLCRWCCLLLCLGLVGSALGQELLLQRLAADPPASEVVAGRDDAAFVDAGHGAILYERSKQPTWWRIRADHAIGRDGQPQLVLQSPYLTRVEAWVPGRTGPTRHAIYGADADLRYSTRALVIALPQGLPAGASIWLRVHAPAAMPMPVGIAPLAQVQREDLHYVGWRAFILGSTAVLAILAIALWARLREPIYGYFTANVMCVLLYLLGLGGEARAVPGLASVFASSPTPMRIVAALGGFFIITFQRRQLEMRRQLPRLDRVLRLCALFLLCIAVACLFSDSAVLSLLGNLGLIVGAALLLPCCLLLALRGQRYAWPLLASWTPLWMLCVLRCLELTGWLRLDVAAPVLAHGISLALAISCLLVTFGLAEQILELRRDRDRASRMATVDELTGILTRAALQQRLAEALQDAARGDRPLALAYIDIDHFKRINDIHGHAGGDACLRWIAACARARLRSTDTLGRQGGDEMLLLMPGATLEAARRVAEDIRQHVAAQPLPREGQALSCTLSVGVAQWQRGESAAALLQRADAALYASKAAGRNRVSVSTPSHHVTHQEPQP</sequence>
<dbReference type="SMART" id="SM00267">
    <property type="entry name" value="GGDEF"/>
    <property type="match status" value="1"/>
</dbReference>
<dbReference type="SUPFAM" id="SSF55073">
    <property type="entry name" value="Nucleotide cyclase"/>
    <property type="match status" value="1"/>
</dbReference>
<dbReference type="FunFam" id="3.30.70.270:FF:000001">
    <property type="entry name" value="Diguanylate cyclase domain protein"/>
    <property type="match status" value="1"/>
</dbReference>
<evidence type="ECO:0000256" key="5">
    <source>
        <dbReference type="SAM" id="Phobius"/>
    </source>
</evidence>
<keyword evidence="5" id="KW-0472">Membrane</keyword>
<evidence type="ECO:0000256" key="2">
    <source>
        <dbReference type="ARBA" id="ARBA00012528"/>
    </source>
</evidence>
<feature type="transmembrane region" description="Helical" evidence="5">
    <location>
        <begin position="267"/>
        <end position="287"/>
    </location>
</feature>
<dbReference type="InterPro" id="IPR029787">
    <property type="entry name" value="Nucleotide_cyclase"/>
</dbReference>
<feature type="transmembrane region" description="Helical" evidence="5">
    <location>
        <begin position="350"/>
        <end position="371"/>
    </location>
</feature>
<accession>A0AA46SXE4</accession>
<feature type="chain" id="PRO_5041371071" description="diguanylate cyclase" evidence="6">
    <location>
        <begin position="23"/>
        <end position="561"/>
    </location>
</feature>
<dbReference type="GO" id="GO:0052621">
    <property type="term" value="F:diguanylate cyclase activity"/>
    <property type="evidence" value="ECO:0007669"/>
    <property type="project" value="UniProtKB-EC"/>
</dbReference>
<dbReference type="PROSITE" id="PS50007">
    <property type="entry name" value="PIPLC_X_DOMAIN"/>
    <property type="match status" value="1"/>
</dbReference>
<dbReference type="Pfam" id="PF07695">
    <property type="entry name" value="7TMR-DISM_7TM"/>
    <property type="match status" value="1"/>
</dbReference>
<dbReference type="GO" id="GO:1902201">
    <property type="term" value="P:negative regulation of bacterial-type flagellum-dependent cell motility"/>
    <property type="evidence" value="ECO:0007669"/>
    <property type="project" value="TreeGrafter"/>
</dbReference>
<comment type="catalytic activity">
    <reaction evidence="3">
        <text>2 GTP = 3',3'-c-di-GMP + 2 diphosphate</text>
        <dbReference type="Rhea" id="RHEA:24898"/>
        <dbReference type="ChEBI" id="CHEBI:33019"/>
        <dbReference type="ChEBI" id="CHEBI:37565"/>
        <dbReference type="ChEBI" id="CHEBI:58805"/>
        <dbReference type="EC" id="2.7.7.65"/>
    </reaction>
</comment>
<keyword evidence="5" id="KW-0812">Transmembrane</keyword>
<name>A0AA46SXE4_9XANT</name>
<keyword evidence="5" id="KW-1133">Transmembrane helix</keyword>
<protein>
    <recommendedName>
        <fullName evidence="2">diguanylate cyclase</fullName>
        <ecNumber evidence="2">2.7.7.65</ecNumber>
    </recommendedName>
</protein>
<evidence type="ECO:0000256" key="3">
    <source>
        <dbReference type="ARBA" id="ARBA00034247"/>
    </source>
</evidence>
<proteinExistence type="predicted"/>
<evidence type="ECO:0000259" key="7">
    <source>
        <dbReference type="PROSITE" id="PS50887"/>
    </source>
</evidence>
<evidence type="ECO:0000256" key="4">
    <source>
        <dbReference type="SAM" id="MobiDB-lite"/>
    </source>
</evidence>
<organism evidence="8 9">
    <name type="scientific">Xanthomonas sacchari</name>
    <dbReference type="NCBI Taxonomy" id="56458"/>
    <lineage>
        <taxon>Bacteria</taxon>
        <taxon>Pseudomonadati</taxon>
        <taxon>Pseudomonadota</taxon>
        <taxon>Gammaproteobacteria</taxon>
        <taxon>Lysobacterales</taxon>
        <taxon>Lysobacteraceae</taxon>
        <taxon>Xanthomonas</taxon>
    </lineage>
</organism>
<feature type="transmembrane region" description="Helical" evidence="5">
    <location>
        <begin position="323"/>
        <end position="344"/>
    </location>
</feature>
<feature type="transmembrane region" description="Helical" evidence="5">
    <location>
        <begin position="293"/>
        <end position="311"/>
    </location>
</feature>
<feature type="domain" description="GGDEF" evidence="7">
    <location>
        <begin position="418"/>
        <end position="550"/>
    </location>
</feature>
<gene>
    <name evidence="8" type="ORF">NG824_08075</name>
</gene>
<dbReference type="InterPro" id="IPR000160">
    <property type="entry name" value="GGDEF_dom"/>
</dbReference>
<feature type="region of interest" description="Disordered" evidence="4">
    <location>
        <begin position="541"/>
        <end position="561"/>
    </location>
</feature>
<dbReference type="InterPro" id="IPR043128">
    <property type="entry name" value="Rev_trsase/Diguanyl_cyclase"/>
</dbReference>
<feature type="transmembrane region" description="Helical" evidence="5">
    <location>
        <begin position="231"/>
        <end position="247"/>
    </location>
</feature>
<dbReference type="GO" id="GO:0043709">
    <property type="term" value="P:cell adhesion involved in single-species biofilm formation"/>
    <property type="evidence" value="ECO:0007669"/>
    <property type="project" value="TreeGrafter"/>
</dbReference>
<dbReference type="Gene3D" id="3.30.70.270">
    <property type="match status" value="1"/>
</dbReference>
<dbReference type="Pfam" id="PF00990">
    <property type="entry name" value="GGDEF"/>
    <property type="match status" value="1"/>
</dbReference>
<dbReference type="PANTHER" id="PTHR45138:SF9">
    <property type="entry name" value="DIGUANYLATE CYCLASE DGCM-RELATED"/>
    <property type="match status" value="1"/>
</dbReference>
<feature type="signal peptide" evidence="6">
    <location>
        <begin position="1"/>
        <end position="22"/>
    </location>
</feature>
<dbReference type="CDD" id="cd01949">
    <property type="entry name" value="GGDEF"/>
    <property type="match status" value="1"/>
</dbReference>
<dbReference type="PROSITE" id="PS50887">
    <property type="entry name" value="GGDEF"/>
    <property type="match status" value="1"/>
</dbReference>